<evidence type="ECO:0000256" key="1">
    <source>
        <dbReference type="SAM" id="MobiDB-lite"/>
    </source>
</evidence>
<feature type="region of interest" description="Disordered" evidence="1">
    <location>
        <begin position="80"/>
        <end position="383"/>
    </location>
</feature>
<feature type="compositionally biased region" description="Polar residues" evidence="1">
    <location>
        <begin position="354"/>
        <end position="373"/>
    </location>
</feature>
<feature type="compositionally biased region" description="Basic residues" evidence="1">
    <location>
        <begin position="104"/>
        <end position="113"/>
    </location>
</feature>
<dbReference type="AlphaFoldDB" id="A0A2H3BSI0"/>
<keyword evidence="3" id="KW-1185">Reference proteome</keyword>
<feature type="compositionally biased region" description="Polar residues" evidence="1">
    <location>
        <begin position="211"/>
        <end position="221"/>
    </location>
</feature>
<organism evidence="2 3">
    <name type="scientific">Armillaria solidipes</name>
    <dbReference type="NCBI Taxonomy" id="1076256"/>
    <lineage>
        <taxon>Eukaryota</taxon>
        <taxon>Fungi</taxon>
        <taxon>Dikarya</taxon>
        <taxon>Basidiomycota</taxon>
        <taxon>Agaricomycotina</taxon>
        <taxon>Agaricomycetes</taxon>
        <taxon>Agaricomycetidae</taxon>
        <taxon>Agaricales</taxon>
        <taxon>Marasmiineae</taxon>
        <taxon>Physalacriaceae</taxon>
        <taxon>Armillaria</taxon>
    </lineage>
</organism>
<dbReference type="Proteomes" id="UP000218334">
    <property type="component" value="Unassembled WGS sequence"/>
</dbReference>
<protein>
    <submittedName>
        <fullName evidence="2">Uncharacterized protein</fullName>
    </submittedName>
</protein>
<dbReference type="STRING" id="1076256.A0A2H3BSI0"/>
<feature type="compositionally biased region" description="Polar residues" evidence="1">
    <location>
        <begin position="283"/>
        <end position="301"/>
    </location>
</feature>
<sequence>MMLVQKQPNFNISSPHFGLNHRRYPSAPPAVVVQATRTPGLLSIQRAQQQQLRAKPSPRPRQALAHRVFQPVRPEVQQQLLKPSPEIVEKKPSPQQPLPEKRGRQPAKVKAKTARSSSHSSVRGRRNHTRQPSPPNSIQNPSQAEVPSTPPRKSTTANIFDSFSVDSVSPPVRAAPTLASHPSGKLARRRQTQAASSFSTPPARAIPVPQRPNSIPPTLSRSLPARPFKGKTTPDTSNWKAFPICDDSTEAGAIFDDYSPPATPTRQRPSRSKRFDDGPRTAPLTTSVAAFPFNSSPSLPTRTGRRHVRTPSDGVFHMSDEDLSSQSISEDSSSSDEMSSGPRRKALRAPRPGMTQQEIEGYFASSTFQNSPSPEELPPPAFL</sequence>
<proteinExistence type="predicted"/>
<feature type="compositionally biased region" description="Low complexity" evidence="1">
    <location>
        <begin position="324"/>
        <end position="340"/>
    </location>
</feature>
<dbReference type="EMBL" id="KZ293436">
    <property type="protein sequence ID" value="PBK67547.1"/>
    <property type="molecule type" value="Genomic_DNA"/>
</dbReference>
<evidence type="ECO:0000313" key="3">
    <source>
        <dbReference type="Proteomes" id="UP000218334"/>
    </source>
</evidence>
<evidence type="ECO:0000313" key="2">
    <source>
        <dbReference type="EMBL" id="PBK67547.1"/>
    </source>
</evidence>
<gene>
    <name evidence="2" type="ORF">ARMSODRAFT_314523</name>
</gene>
<accession>A0A2H3BSI0</accession>
<reference evidence="3" key="1">
    <citation type="journal article" date="2017" name="Nat. Ecol. Evol.">
        <title>Genome expansion and lineage-specific genetic innovations in the forest pathogenic fungi Armillaria.</title>
        <authorList>
            <person name="Sipos G."/>
            <person name="Prasanna A.N."/>
            <person name="Walter M.C."/>
            <person name="O'Connor E."/>
            <person name="Balint B."/>
            <person name="Krizsan K."/>
            <person name="Kiss B."/>
            <person name="Hess J."/>
            <person name="Varga T."/>
            <person name="Slot J."/>
            <person name="Riley R."/>
            <person name="Boka B."/>
            <person name="Rigling D."/>
            <person name="Barry K."/>
            <person name="Lee J."/>
            <person name="Mihaltcheva S."/>
            <person name="LaButti K."/>
            <person name="Lipzen A."/>
            <person name="Waldron R."/>
            <person name="Moloney N.M."/>
            <person name="Sperisen C."/>
            <person name="Kredics L."/>
            <person name="Vagvoelgyi C."/>
            <person name="Patrignani A."/>
            <person name="Fitzpatrick D."/>
            <person name="Nagy I."/>
            <person name="Doyle S."/>
            <person name="Anderson J.B."/>
            <person name="Grigoriev I.V."/>
            <person name="Gueldener U."/>
            <person name="Muensterkoetter M."/>
            <person name="Nagy L.G."/>
        </authorList>
    </citation>
    <scope>NUCLEOTIDE SEQUENCE [LARGE SCALE GENOMIC DNA]</scope>
    <source>
        <strain evidence="3">28-4</strain>
    </source>
</reference>
<feature type="compositionally biased region" description="Low complexity" evidence="1">
    <location>
        <begin position="160"/>
        <end position="172"/>
    </location>
</feature>
<name>A0A2H3BSI0_9AGAR</name>